<evidence type="ECO:0000256" key="1">
    <source>
        <dbReference type="ARBA" id="ARBA00004651"/>
    </source>
</evidence>
<dbReference type="Pfam" id="PF03626">
    <property type="entry name" value="COX4_pro"/>
    <property type="match status" value="1"/>
</dbReference>
<evidence type="ECO:0000256" key="4">
    <source>
        <dbReference type="ARBA" id="ARBA00022989"/>
    </source>
</evidence>
<dbReference type="Proteomes" id="UP000318053">
    <property type="component" value="Unassembled WGS sequence"/>
</dbReference>
<organism evidence="8 9">
    <name type="scientific">Allorhodopirellula solitaria</name>
    <dbReference type="NCBI Taxonomy" id="2527987"/>
    <lineage>
        <taxon>Bacteria</taxon>
        <taxon>Pseudomonadati</taxon>
        <taxon>Planctomycetota</taxon>
        <taxon>Planctomycetia</taxon>
        <taxon>Pirellulales</taxon>
        <taxon>Pirellulaceae</taxon>
        <taxon>Allorhodopirellula</taxon>
    </lineage>
</organism>
<dbReference type="EMBL" id="SJPK01000004">
    <property type="protein sequence ID" value="TWT67154.1"/>
    <property type="molecule type" value="Genomic_DNA"/>
</dbReference>
<comment type="subcellular location">
    <subcellularLocation>
        <location evidence="1">Cell membrane</location>
        <topology evidence="1">Multi-pass membrane protein</topology>
    </subcellularLocation>
</comment>
<evidence type="ECO:0008006" key="10">
    <source>
        <dbReference type="Google" id="ProtNLM"/>
    </source>
</evidence>
<evidence type="ECO:0000313" key="9">
    <source>
        <dbReference type="Proteomes" id="UP000318053"/>
    </source>
</evidence>
<evidence type="ECO:0000256" key="7">
    <source>
        <dbReference type="SAM" id="Phobius"/>
    </source>
</evidence>
<dbReference type="RefSeq" id="WP_146391095.1">
    <property type="nucleotide sequence ID" value="NZ_SJPK01000004.1"/>
</dbReference>
<keyword evidence="4 7" id="KW-1133">Transmembrane helix</keyword>
<dbReference type="OrthoDB" id="282123at2"/>
<accession>A0A5C5XW70</accession>
<feature type="region of interest" description="Disordered" evidence="6">
    <location>
        <begin position="101"/>
        <end position="120"/>
    </location>
</feature>
<gene>
    <name evidence="8" type="ORF">CA85_20010</name>
</gene>
<feature type="transmembrane region" description="Helical" evidence="7">
    <location>
        <begin position="49"/>
        <end position="72"/>
    </location>
</feature>
<evidence type="ECO:0000256" key="5">
    <source>
        <dbReference type="ARBA" id="ARBA00023136"/>
    </source>
</evidence>
<dbReference type="InterPro" id="IPR011743">
    <property type="entry name" value="Caa3_sub_IV"/>
</dbReference>
<feature type="transmembrane region" description="Helical" evidence="7">
    <location>
        <begin position="17"/>
        <end position="37"/>
    </location>
</feature>
<evidence type="ECO:0000256" key="2">
    <source>
        <dbReference type="ARBA" id="ARBA00022475"/>
    </source>
</evidence>
<keyword evidence="3 7" id="KW-0812">Transmembrane</keyword>
<evidence type="ECO:0000256" key="3">
    <source>
        <dbReference type="ARBA" id="ARBA00022692"/>
    </source>
</evidence>
<feature type="compositionally biased region" description="Basic and acidic residues" evidence="6">
    <location>
        <begin position="108"/>
        <end position="120"/>
    </location>
</feature>
<protein>
    <recommendedName>
        <fullName evidence="10">Cytochrome oxidase subunit IV</fullName>
    </recommendedName>
</protein>
<proteinExistence type="predicted"/>
<evidence type="ECO:0000256" key="6">
    <source>
        <dbReference type="SAM" id="MobiDB-lite"/>
    </source>
</evidence>
<dbReference type="NCBIfam" id="TIGR02229">
    <property type="entry name" value="caa3_sub_IV"/>
    <property type="match status" value="1"/>
</dbReference>
<name>A0A5C5XW70_9BACT</name>
<keyword evidence="2" id="KW-1003">Cell membrane</keyword>
<feature type="transmembrane region" description="Helical" evidence="7">
    <location>
        <begin position="78"/>
        <end position="96"/>
    </location>
</feature>
<keyword evidence="9" id="KW-1185">Reference proteome</keyword>
<keyword evidence="5 7" id="KW-0472">Membrane</keyword>
<dbReference type="InterPro" id="IPR005171">
    <property type="entry name" value="Cyt_c_oxidase_su4_prok"/>
</dbReference>
<comment type="caution">
    <text evidence="8">The sequence shown here is derived from an EMBL/GenBank/DDBJ whole genome shotgun (WGS) entry which is preliminary data.</text>
</comment>
<reference evidence="8 9" key="1">
    <citation type="submission" date="2019-02" db="EMBL/GenBank/DDBJ databases">
        <title>Deep-cultivation of Planctomycetes and their phenomic and genomic characterization uncovers novel biology.</title>
        <authorList>
            <person name="Wiegand S."/>
            <person name="Jogler M."/>
            <person name="Boedeker C."/>
            <person name="Pinto D."/>
            <person name="Vollmers J."/>
            <person name="Rivas-Marin E."/>
            <person name="Kohn T."/>
            <person name="Peeters S.H."/>
            <person name="Heuer A."/>
            <person name="Rast P."/>
            <person name="Oberbeckmann S."/>
            <person name="Bunk B."/>
            <person name="Jeske O."/>
            <person name="Meyerdierks A."/>
            <person name="Storesund J.E."/>
            <person name="Kallscheuer N."/>
            <person name="Luecker S."/>
            <person name="Lage O.M."/>
            <person name="Pohl T."/>
            <person name="Merkel B.J."/>
            <person name="Hornburger P."/>
            <person name="Mueller R.-W."/>
            <person name="Bruemmer F."/>
            <person name="Labrenz M."/>
            <person name="Spormann A.M."/>
            <person name="Op Den Camp H."/>
            <person name="Overmann J."/>
            <person name="Amann R."/>
            <person name="Jetten M.S.M."/>
            <person name="Mascher T."/>
            <person name="Medema M.H."/>
            <person name="Devos D.P."/>
            <person name="Kaster A.-K."/>
            <person name="Ovreas L."/>
            <person name="Rohde M."/>
            <person name="Galperin M.Y."/>
            <person name="Jogler C."/>
        </authorList>
    </citation>
    <scope>NUCLEOTIDE SEQUENCE [LARGE SCALE GENOMIC DNA]</scope>
    <source>
        <strain evidence="8 9">CA85</strain>
    </source>
</reference>
<sequence>MATHGHSDDGTDFAHPLPVWLLLTVFFALVFLTIITVAQSNLNLGSYDIAVVMLIATMKAALVGAFFMHLAYDKPFNVIVFLSSFVFVALFVIITLSDSKLTSPSFEPKFDEPATGELER</sequence>
<evidence type="ECO:0000313" key="8">
    <source>
        <dbReference type="EMBL" id="TWT67154.1"/>
    </source>
</evidence>
<dbReference type="AlphaFoldDB" id="A0A5C5XW70"/>
<dbReference type="GO" id="GO:0005886">
    <property type="term" value="C:plasma membrane"/>
    <property type="evidence" value="ECO:0007669"/>
    <property type="project" value="UniProtKB-SubCell"/>
</dbReference>